<comment type="caution">
    <text evidence="7">The sequence shown here is derived from an EMBL/GenBank/DDBJ whole genome shotgun (WGS) entry which is preliminary data.</text>
</comment>
<protein>
    <submittedName>
        <fullName evidence="7">RNA polymerase sigma factor</fullName>
    </submittedName>
</protein>
<dbReference type="CDD" id="cd06171">
    <property type="entry name" value="Sigma70_r4"/>
    <property type="match status" value="1"/>
</dbReference>
<dbReference type="EMBL" id="JBHSUS010000001">
    <property type="protein sequence ID" value="MFC6441370.1"/>
    <property type="molecule type" value="Genomic_DNA"/>
</dbReference>
<evidence type="ECO:0000256" key="2">
    <source>
        <dbReference type="ARBA" id="ARBA00023015"/>
    </source>
</evidence>
<keyword evidence="2" id="KW-0805">Transcription regulation</keyword>
<dbReference type="Gene3D" id="1.10.10.10">
    <property type="entry name" value="Winged helix-like DNA-binding domain superfamily/Winged helix DNA-binding domain"/>
    <property type="match status" value="1"/>
</dbReference>
<evidence type="ECO:0000313" key="7">
    <source>
        <dbReference type="EMBL" id="MFC6441370.1"/>
    </source>
</evidence>
<dbReference type="InterPro" id="IPR013325">
    <property type="entry name" value="RNA_pol_sigma_r2"/>
</dbReference>
<dbReference type="SUPFAM" id="SSF88946">
    <property type="entry name" value="Sigma2 domain of RNA polymerase sigma factors"/>
    <property type="match status" value="1"/>
</dbReference>
<dbReference type="RefSeq" id="WP_131257866.1">
    <property type="nucleotide sequence ID" value="NZ_JBHSUS010000001.1"/>
</dbReference>
<sequence>MPSNENNKAESVTSQWFEQLFTALRWPLKKALRAMVSVSDADEIVQDSFVALMEQCDKSVPDNPRAFVYTVARNLAISRLRSQGVRQQFLSEQEATGLELPSNVSQDTLFAEHQKQRLTAAIEQLPPVCRQVFVLRKMHGYSHKEIADIMGISVKTVENHIAKGMKACLQACRISSNHQSIDKARHQSGK</sequence>
<evidence type="ECO:0000256" key="4">
    <source>
        <dbReference type="ARBA" id="ARBA00023163"/>
    </source>
</evidence>
<keyword evidence="8" id="KW-1185">Reference proteome</keyword>
<comment type="similarity">
    <text evidence="1">Belongs to the sigma-70 factor family. ECF subfamily.</text>
</comment>
<dbReference type="PANTHER" id="PTHR43133:SF63">
    <property type="entry name" value="RNA POLYMERASE SIGMA FACTOR FECI-RELATED"/>
    <property type="match status" value="1"/>
</dbReference>
<organism evidence="7 8">
    <name type="scientific">Pseudobowmanella zhangzhouensis</name>
    <dbReference type="NCBI Taxonomy" id="1537679"/>
    <lineage>
        <taxon>Bacteria</taxon>
        <taxon>Pseudomonadati</taxon>
        <taxon>Pseudomonadota</taxon>
        <taxon>Gammaproteobacteria</taxon>
        <taxon>Alteromonadales</taxon>
        <taxon>Alteromonadaceae</taxon>
    </lineage>
</organism>
<name>A0ABW1XQ21_9ALTE</name>
<evidence type="ECO:0000259" key="6">
    <source>
        <dbReference type="Pfam" id="PF08281"/>
    </source>
</evidence>
<dbReference type="InterPro" id="IPR036388">
    <property type="entry name" value="WH-like_DNA-bd_sf"/>
</dbReference>
<dbReference type="SUPFAM" id="SSF88659">
    <property type="entry name" value="Sigma3 and sigma4 domains of RNA polymerase sigma factors"/>
    <property type="match status" value="1"/>
</dbReference>
<evidence type="ECO:0000313" key="8">
    <source>
        <dbReference type="Proteomes" id="UP001596364"/>
    </source>
</evidence>
<keyword evidence="4" id="KW-0804">Transcription</keyword>
<dbReference type="NCBIfam" id="TIGR02937">
    <property type="entry name" value="sigma70-ECF"/>
    <property type="match status" value="1"/>
</dbReference>
<evidence type="ECO:0000259" key="5">
    <source>
        <dbReference type="Pfam" id="PF04542"/>
    </source>
</evidence>
<feature type="domain" description="RNA polymerase sigma-70 region 2" evidence="5">
    <location>
        <begin position="28"/>
        <end position="84"/>
    </location>
</feature>
<dbReference type="InterPro" id="IPR014284">
    <property type="entry name" value="RNA_pol_sigma-70_dom"/>
</dbReference>
<dbReference type="PANTHER" id="PTHR43133">
    <property type="entry name" value="RNA POLYMERASE ECF-TYPE SIGMA FACTO"/>
    <property type="match status" value="1"/>
</dbReference>
<dbReference type="Pfam" id="PF08281">
    <property type="entry name" value="Sigma70_r4_2"/>
    <property type="match status" value="1"/>
</dbReference>
<dbReference type="Gene3D" id="1.10.1740.10">
    <property type="match status" value="1"/>
</dbReference>
<dbReference type="InterPro" id="IPR039425">
    <property type="entry name" value="RNA_pol_sigma-70-like"/>
</dbReference>
<dbReference type="Proteomes" id="UP001596364">
    <property type="component" value="Unassembled WGS sequence"/>
</dbReference>
<evidence type="ECO:0000256" key="3">
    <source>
        <dbReference type="ARBA" id="ARBA00023082"/>
    </source>
</evidence>
<dbReference type="InterPro" id="IPR013249">
    <property type="entry name" value="RNA_pol_sigma70_r4_t2"/>
</dbReference>
<dbReference type="InterPro" id="IPR013324">
    <property type="entry name" value="RNA_pol_sigma_r3/r4-like"/>
</dbReference>
<evidence type="ECO:0000256" key="1">
    <source>
        <dbReference type="ARBA" id="ARBA00010641"/>
    </source>
</evidence>
<accession>A0ABW1XQ21</accession>
<keyword evidence="3" id="KW-0731">Sigma factor</keyword>
<dbReference type="InterPro" id="IPR007627">
    <property type="entry name" value="RNA_pol_sigma70_r2"/>
</dbReference>
<reference evidence="8" key="1">
    <citation type="journal article" date="2019" name="Int. J. Syst. Evol. Microbiol.">
        <title>The Global Catalogue of Microorganisms (GCM) 10K type strain sequencing project: providing services to taxonomists for standard genome sequencing and annotation.</title>
        <authorList>
            <consortium name="The Broad Institute Genomics Platform"/>
            <consortium name="The Broad Institute Genome Sequencing Center for Infectious Disease"/>
            <person name="Wu L."/>
            <person name="Ma J."/>
        </authorList>
    </citation>
    <scope>NUCLEOTIDE SEQUENCE [LARGE SCALE GENOMIC DNA]</scope>
    <source>
        <strain evidence="8">CGMCC 1.16031</strain>
    </source>
</reference>
<proteinExistence type="inferred from homology"/>
<gene>
    <name evidence="7" type="ORF">ACFP85_14550</name>
</gene>
<dbReference type="Pfam" id="PF04542">
    <property type="entry name" value="Sigma70_r2"/>
    <property type="match status" value="1"/>
</dbReference>
<feature type="domain" description="RNA polymerase sigma factor 70 region 4 type 2" evidence="6">
    <location>
        <begin position="116"/>
        <end position="168"/>
    </location>
</feature>